<keyword evidence="2" id="KW-1133">Transmembrane helix</keyword>
<sequence length="476" mass="52697">MREDRIYFQPYFLCRQKKLQRISKGQTRGIAPCGLRGGEGSGPRPGKRRSLYYTITLTLECRQAPKEPSIRKAPGDGKRGNGSSFKLFRSLASRPQHVSTVIDASQIPMERIPGWTDLGHCQQPHTLTQLLSRISFKERLRKEELGECPYNRSVRLPHDKDKGALIFHFFVLLLNTRLHGRADGITHVLSFSHRVSIRADVSLQNMHACGCRLQIAFFSLFCGLHLSHTSPKSDEPGLSATHLPVSLPCRNAMWSLKFGFTVLVILLGIITLARSFINPVSTDHWCSCPKSRDATSSSAAPMARSKALAPATGIHTSSHAAPAKGKGNLSMIATRHSGTACMPQHNARRIALTTVSGQKRAFRPSCTVSLLLIQSFAFFSSSSPDPHVLCLRFVPSLSSTILFFLLISLLSALRLVLCFALAQCCLVISSTFVSRLKGLPCNSDSIFWFLFFKLPLIHIYCVSGWFFASRSLSVVL</sequence>
<evidence type="ECO:0000313" key="3">
    <source>
        <dbReference type="EMBL" id="KNZ56557.1"/>
    </source>
</evidence>
<proteinExistence type="predicted"/>
<gene>
    <name evidence="3" type="ORF">VP01_2376g1</name>
</gene>
<keyword evidence="2" id="KW-0812">Transmembrane</keyword>
<evidence type="ECO:0000256" key="1">
    <source>
        <dbReference type="SAM" id="MobiDB-lite"/>
    </source>
</evidence>
<dbReference type="VEuPathDB" id="FungiDB:VP01_2376g1"/>
<dbReference type="EMBL" id="LAVV01007254">
    <property type="protein sequence ID" value="KNZ56557.1"/>
    <property type="molecule type" value="Genomic_DNA"/>
</dbReference>
<protein>
    <submittedName>
        <fullName evidence="3">Uncharacterized protein</fullName>
    </submittedName>
</protein>
<reference evidence="3 4" key="1">
    <citation type="submission" date="2015-08" db="EMBL/GenBank/DDBJ databases">
        <title>Next Generation Sequencing and Analysis of the Genome of Puccinia sorghi L Schw, the Causal Agent of Maize Common Rust.</title>
        <authorList>
            <person name="Rochi L."/>
            <person name="Burguener G."/>
            <person name="Darino M."/>
            <person name="Turjanski A."/>
            <person name="Kreff E."/>
            <person name="Dieguez M.J."/>
            <person name="Sacco F."/>
        </authorList>
    </citation>
    <scope>NUCLEOTIDE SEQUENCE [LARGE SCALE GENOMIC DNA]</scope>
    <source>
        <strain evidence="3 4">RO10H11247</strain>
    </source>
</reference>
<feature type="transmembrane region" description="Helical" evidence="2">
    <location>
        <begin position="446"/>
        <end position="468"/>
    </location>
</feature>
<name>A0A0L6V7Q4_9BASI</name>
<feature type="transmembrane region" description="Helical" evidence="2">
    <location>
        <begin position="252"/>
        <end position="273"/>
    </location>
</feature>
<feature type="compositionally biased region" description="Basic and acidic residues" evidence="1">
    <location>
        <begin position="64"/>
        <end position="79"/>
    </location>
</feature>
<evidence type="ECO:0000256" key="2">
    <source>
        <dbReference type="SAM" id="Phobius"/>
    </source>
</evidence>
<keyword evidence="2" id="KW-0472">Membrane</keyword>
<dbReference type="Proteomes" id="UP000037035">
    <property type="component" value="Unassembled WGS sequence"/>
</dbReference>
<feature type="transmembrane region" description="Helical" evidence="2">
    <location>
        <begin position="401"/>
        <end position="434"/>
    </location>
</feature>
<dbReference type="AlphaFoldDB" id="A0A0L6V7Q4"/>
<organism evidence="3 4">
    <name type="scientific">Puccinia sorghi</name>
    <dbReference type="NCBI Taxonomy" id="27349"/>
    <lineage>
        <taxon>Eukaryota</taxon>
        <taxon>Fungi</taxon>
        <taxon>Dikarya</taxon>
        <taxon>Basidiomycota</taxon>
        <taxon>Pucciniomycotina</taxon>
        <taxon>Pucciniomycetes</taxon>
        <taxon>Pucciniales</taxon>
        <taxon>Pucciniaceae</taxon>
        <taxon>Puccinia</taxon>
    </lineage>
</organism>
<keyword evidence="4" id="KW-1185">Reference proteome</keyword>
<comment type="caution">
    <text evidence="3">The sequence shown here is derived from an EMBL/GenBank/DDBJ whole genome shotgun (WGS) entry which is preliminary data.</text>
</comment>
<feature type="region of interest" description="Disordered" evidence="1">
    <location>
        <begin position="64"/>
        <end position="84"/>
    </location>
</feature>
<accession>A0A0L6V7Q4</accession>
<evidence type="ECO:0000313" key="4">
    <source>
        <dbReference type="Proteomes" id="UP000037035"/>
    </source>
</evidence>